<dbReference type="GO" id="GO:0016020">
    <property type="term" value="C:membrane"/>
    <property type="evidence" value="ECO:0007669"/>
    <property type="project" value="TreeGrafter"/>
</dbReference>
<dbReference type="GO" id="GO:0008270">
    <property type="term" value="F:zinc ion binding"/>
    <property type="evidence" value="ECO:0007669"/>
    <property type="project" value="TreeGrafter"/>
</dbReference>
<protein>
    <submittedName>
        <fullName evidence="4">Aminopeptidase N-like</fullName>
    </submittedName>
</protein>
<name>A0A6P3YBN3_DINQU</name>
<dbReference type="InterPro" id="IPR050344">
    <property type="entry name" value="Peptidase_M1_aminopeptidases"/>
</dbReference>
<dbReference type="Proteomes" id="UP000515204">
    <property type="component" value="Unplaced"/>
</dbReference>
<dbReference type="InterPro" id="IPR024571">
    <property type="entry name" value="ERAP1-like_C_dom"/>
</dbReference>
<organism evidence="3 4">
    <name type="scientific">Dinoponera quadriceps</name>
    <name type="common">South American ant</name>
    <dbReference type="NCBI Taxonomy" id="609295"/>
    <lineage>
        <taxon>Eukaryota</taxon>
        <taxon>Metazoa</taxon>
        <taxon>Ecdysozoa</taxon>
        <taxon>Arthropoda</taxon>
        <taxon>Hexapoda</taxon>
        <taxon>Insecta</taxon>
        <taxon>Pterygota</taxon>
        <taxon>Neoptera</taxon>
        <taxon>Endopterygota</taxon>
        <taxon>Hymenoptera</taxon>
        <taxon>Apocrita</taxon>
        <taxon>Aculeata</taxon>
        <taxon>Formicoidea</taxon>
        <taxon>Formicidae</taxon>
        <taxon>Ponerinae</taxon>
        <taxon>Ponerini</taxon>
        <taxon>Dinoponera</taxon>
    </lineage>
</organism>
<dbReference type="GeneID" id="106751424"/>
<dbReference type="GO" id="GO:0005615">
    <property type="term" value="C:extracellular space"/>
    <property type="evidence" value="ECO:0007669"/>
    <property type="project" value="TreeGrafter"/>
</dbReference>
<dbReference type="GO" id="GO:0006508">
    <property type="term" value="P:proteolysis"/>
    <property type="evidence" value="ECO:0007669"/>
    <property type="project" value="TreeGrafter"/>
</dbReference>
<dbReference type="Gene3D" id="1.25.50.20">
    <property type="match status" value="1"/>
</dbReference>
<proteinExistence type="inferred from homology"/>
<dbReference type="Gene3D" id="1.10.390.10">
    <property type="entry name" value="Neutral Protease Domain 2"/>
    <property type="match status" value="1"/>
</dbReference>
<dbReference type="GO" id="GO:0070006">
    <property type="term" value="F:metalloaminopeptidase activity"/>
    <property type="evidence" value="ECO:0007669"/>
    <property type="project" value="TreeGrafter"/>
</dbReference>
<evidence type="ECO:0000259" key="2">
    <source>
        <dbReference type="Pfam" id="PF11838"/>
    </source>
</evidence>
<dbReference type="GO" id="GO:0043171">
    <property type="term" value="P:peptide catabolic process"/>
    <property type="evidence" value="ECO:0007669"/>
    <property type="project" value="TreeGrafter"/>
</dbReference>
<dbReference type="AlphaFoldDB" id="A0A6P3YBN3"/>
<dbReference type="PANTHER" id="PTHR11533">
    <property type="entry name" value="PROTEASE M1 ZINC METALLOPROTEASE"/>
    <property type="match status" value="1"/>
</dbReference>
<feature type="domain" description="ERAP1-like C-terminal" evidence="2">
    <location>
        <begin position="103"/>
        <end position="389"/>
    </location>
</feature>
<dbReference type="InterPro" id="IPR027268">
    <property type="entry name" value="Peptidase_M4/M1_CTD_sf"/>
</dbReference>
<sequence>MLEHIVTEKVLQQAFAQYLRAYAYGSAAPNDFWRILESEMHQLQTRRDHNITNVINIWLSQSHYPTLQGFSITWINNNNNPSRKYSYLDNKENRSKIFNPETFLIFNARQLGFYRTSYTYEMWFKIIYYLNNHDFTTIPVLNRAQIIDDAYHLVLSDKMNYELFLTLVEYLRDETNFIVWHSMMNVLHYISPFLNFPESAEFKEITLDVIDEVLTTIGYDEDSKDDDKLKAMRLLLLNWACKHGHVECKKRAHHKLISHIDDPKNNTILPWWENLIYCTGLMNAKNETVLHKILNHTVQEKKERLLQHMDCIEDDHLLQKLVTLIADRSVGKWKEVEPAQLRKLYHGIVKKHARKPQVLDLILHNFDKIMQGYMTEMQGMADIIMSLYSKCYFGK</sequence>
<dbReference type="PANTHER" id="PTHR11533:SF294">
    <property type="entry name" value="THYROTROPIN-RELEASING HORMONE-DEGRADING ECTOENZYME"/>
    <property type="match status" value="1"/>
</dbReference>
<dbReference type="RefSeq" id="XP_014487798.1">
    <property type="nucleotide sequence ID" value="XM_014632312.1"/>
</dbReference>
<dbReference type="Pfam" id="PF11838">
    <property type="entry name" value="ERAP1_C"/>
    <property type="match status" value="1"/>
</dbReference>
<dbReference type="KEGG" id="dqu:106751424"/>
<keyword evidence="3" id="KW-1185">Reference proteome</keyword>
<feature type="non-terminal residue" evidence="4">
    <location>
        <position position="395"/>
    </location>
</feature>
<accession>A0A6P3YBN3</accession>
<reference evidence="4" key="1">
    <citation type="submission" date="2025-08" db="UniProtKB">
        <authorList>
            <consortium name="RefSeq"/>
        </authorList>
    </citation>
    <scope>IDENTIFICATION</scope>
</reference>
<comment type="similarity">
    <text evidence="1">Belongs to the peptidase M1 family.</text>
</comment>
<evidence type="ECO:0000313" key="3">
    <source>
        <dbReference type="Proteomes" id="UP000515204"/>
    </source>
</evidence>
<dbReference type="SUPFAM" id="SSF55486">
    <property type="entry name" value="Metalloproteases ('zincins'), catalytic domain"/>
    <property type="match status" value="1"/>
</dbReference>
<dbReference type="GO" id="GO:0005737">
    <property type="term" value="C:cytoplasm"/>
    <property type="evidence" value="ECO:0007669"/>
    <property type="project" value="TreeGrafter"/>
</dbReference>
<evidence type="ECO:0000313" key="4">
    <source>
        <dbReference type="RefSeq" id="XP_014487798.1"/>
    </source>
</evidence>
<gene>
    <name evidence="4" type="primary">LOC106751424</name>
</gene>
<dbReference type="OrthoDB" id="7535542at2759"/>
<evidence type="ECO:0000256" key="1">
    <source>
        <dbReference type="ARBA" id="ARBA00010136"/>
    </source>
</evidence>
<dbReference type="GO" id="GO:0042277">
    <property type="term" value="F:peptide binding"/>
    <property type="evidence" value="ECO:0007669"/>
    <property type="project" value="TreeGrafter"/>
</dbReference>